<dbReference type="Proteomes" id="UP000285120">
    <property type="component" value="Unassembled WGS sequence"/>
</dbReference>
<dbReference type="PANTHER" id="PTHR42951:SF22">
    <property type="entry name" value="METALLO BETA-LACTAMASE SUPERFAMILY LIPOPROTEIN"/>
    <property type="match status" value="1"/>
</dbReference>
<dbReference type="PANTHER" id="PTHR42951">
    <property type="entry name" value="METALLO-BETA-LACTAMASE DOMAIN-CONTAINING"/>
    <property type="match status" value="1"/>
</dbReference>
<evidence type="ECO:0000313" key="2">
    <source>
        <dbReference type="EMBL" id="RKD72794.1"/>
    </source>
</evidence>
<evidence type="ECO:0000313" key="3">
    <source>
        <dbReference type="Proteomes" id="UP000285120"/>
    </source>
</evidence>
<dbReference type="OrthoDB" id="9761531at2"/>
<dbReference type="EMBL" id="RAPK01000009">
    <property type="protein sequence ID" value="RKD72794.1"/>
    <property type="molecule type" value="Genomic_DNA"/>
</dbReference>
<dbReference type="SMART" id="SM00849">
    <property type="entry name" value="Lactamase_B"/>
    <property type="match status" value="1"/>
</dbReference>
<evidence type="ECO:0000259" key="1">
    <source>
        <dbReference type="SMART" id="SM00849"/>
    </source>
</evidence>
<dbReference type="RefSeq" id="WP_120193192.1">
    <property type="nucleotide sequence ID" value="NZ_RAPK01000009.1"/>
</dbReference>
<dbReference type="SUPFAM" id="SSF56281">
    <property type="entry name" value="Metallo-hydrolase/oxidoreductase"/>
    <property type="match status" value="1"/>
</dbReference>
<protein>
    <submittedName>
        <fullName evidence="2">Glyoxylase-like metal-dependent hydrolase (Beta-lactamase superfamily II)</fullName>
    </submittedName>
</protein>
<dbReference type="InterPro" id="IPR001279">
    <property type="entry name" value="Metallo-B-lactamas"/>
</dbReference>
<comment type="caution">
    <text evidence="2">The sequence shown here is derived from an EMBL/GenBank/DDBJ whole genome shotgun (WGS) entry which is preliminary data.</text>
</comment>
<dbReference type="InterPro" id="IPR036866">
    <property type="entry name" value="RibonucZ/Hydroxyglut_hydro"/>
</dbReference>
<keyword evidence="2" id="KW-0378">Hydrolase</keyword>
<organism evidence="2 3">
    <name type="scientific">Sinobaca qinghaiensis</name>
    <dbReference type="NCBI Taxonomy" id="342944"/>
    <lineage>
        <taxon>Bacteria</taxon>
        <taxon>Bacillati</taxon>
        <taxon>Bacillota</taxon>
        <taxon>Bacilli</taxon>
        <taxon>Bacillales</taxon>
        <taxon>Sporolactobacillaceae</taxon>
        <taxon>Sinobaca</taxon>
    </lineage>
</organism>
<dbReference type="Gene3D" id="3.60.15.10">
    <property type="entry name" value="Ribonuclease Z/Hydroxyacylglutathione hydrolase-like"/>
    <property type="match status" value="1"/>
</dbReference>
<dbReference type="AlphaFoldDB" id="A0A419V2U4"/>
<feature type="domain" description="Metallo-beta-lactamase" evidence="1">
    <location>
        <begin position="26"/>
        <end position="231"/>
    </location>
</feature>
<dbReference type="Pfam" id="PF00753">
    <property type="entry name" value="Lactamase_B"/>
    <property type="match status" value="1"/>
</dbReference>
<reference evidence="2 3" key="1">
    <citation type="submission" date="2018-09" db="EMBL/GenBank/DDBJ databases">
        <title>Genomic Encyclopedia of Archaeal and Bacterial Type Strains, Phase II (KMG-II): from individual species to whole genera.</title>
        <authorList>
            <person name="Goeker M."/>
        </authorList>
    </citation>
    <scope>NUCLEOTIDE SEQUENCE [LARGE SCALE GENOMIC DNA]</scope>
    <source>
        <strain evidence="2 3">DSM 17008</strain>
    </source>
</reference>
<dbReference type="GO" id="GO:0016787">
    <property type="term" value="F:hydrolase activity"/>
    <property type="evidence" value="ECO:0007669"/>
    <property type="project" value="UniProtKB-KW"/>
</dbReference>
<proteinExistence type="predicted"/>
<name>A0A419V2U4_9BACL</name>
<dbReference type="InterPro" id="IPR037482">
    <property type="entry name" value="ST1585_MBL-fold"/>
</dbReference>
<dbReference type="InterPro" id="IPR050855">
    <property type="entry name" value="NDM-1-like"/>
</dbReference>
<keyword evidence="3" id="KW-1185">Reference proteome</keyword>
<gene>
    <name evidence="2" type="ORF">ATL39_1990</name>
</gene>
<accession>A0A419V2U4</accession>
<dbReference type="CDD" id="cd07726">
    <property type="entry name" value="ST1585-like_MBL-fold"/>
    <property type="match status" value="1"/>
</dbReference>
<sequence>MNQSEKIMKLDDELWISDGMDLSVPGRTGTYILTGGTLAVIETGPSPSIPRLKENLQKIGFSIKDIRYIIVTHIHLDHAGGAGLLIQECPDAELIVHPKGARHLADPSKLIKGAKAVYGDDFDELFNPVLPVPEARILSAADGETLSLAAGRTLTFYHTPGHADHHISIHDSLTNGVFTGDTAGIQYVDALQYDRQIFLPSTSPNQFRPEQMLASLDHLTAMKPAAIYFGHFGKTEDLEEVSSQIRYWLPVFVQTAEESAGKENELEHLRAELYKDILGFYKLPPLPDGDPFKYLLQLDLYVCAMGLLDYVKKKQQNN</sequence>